<sequence>MEQYSDKRKGHPMGTIGMRAGAEGGARAPDFEGAPSSRSRRDRSHGIADLAVHLDGGNQDAAKIAHLQTIRAIFGAHAEAFFANPIPTAFIPIGPGYEGLPAEIWAEGAAAGDVAEKTIRARLDKLDFAVELRRVDGMPHELAPATATLARSLDLFLLGRPNGDRWLADILEAVLFDAGAAALVIPPDAATSKDPQTILIGWRDTTECSHAIAASLPFLERARQVHLVSVAETSSSEEKRIEPAADMAKHLSRHGISVEVRHLPKWNYPAEALLNEAAIVGADLLVAGAYGRSRLREMIFGGVTRALLRDCPIPLLMAH</sequence>
<reference evidence="4" key="1">
    <citation type="journal article" date="2015" name="Nature">
        <title>Complex archaea that bridge the gap between prokaryotes and eukaryotes.</title>
        <authorList>
            <person name="Spang A."/>
            <person name="Saw J.H."/>
            <person name="Jorgensen S.L."/>
            <person name="Zaremba-Niedzwiedzka K."/>
            <person name="Martijn J."/>
            <person name="Lind A.E."/>
            <person name="van Eijk R."/>
            <person name="Schleper C."/>
            <person name="Guy L."/>
            <person name="Ettema T.J."/>
        </authorList>
    </citation>
    <scope>NUCLEOTIDE SEQUENCE</scope>
</reference>
<evidence type="ECO:0000259" key="3">
    <source>
        <dbReference type="Pfam" id="PF00582"/>
    </source>
</evidence>
<feature type="region of interest" description="Disordered" evidence="2">
    <location>
        <begin position="1"/>
        <end position="43"/>
    </location>
</feature>
<comment type="caution">
    <text evidence="4">The sequence shown here is derived from an EMBL/GenBank/DDBJ whole genome shotgun (WGS) entry which is preliminary data.</text>
</comment>
<dbReference type="EMBL" id="LAZR01000102">
    <property type="protein sequence ID" value="KKN91579.1"/>
    <property type="molecule type" value="Genomic_DNA"/>
</dbReference>
<dbReference type="Gene3D" id="3.40.50.12370">
    <property type="match status" value="1"/>
</dbReference>
<evidence type="ECO:0000256" key="1">
    <source>
        <dbReference type="ARBA" id="ARBA00008791"/>
    </source>
</evidence>
<dbReference type="PANTHER" id="PTHR46268:SF15">
    <property type="entry name" value="UNIVERSAL STRESS PROTEIN HP_0031"/>
    <property type="match status" value="1"/>
</dbReference>
<comment type="similarity">
    <text evidence="1">Belongs to the universal stress protein A family.</text>
</comment>
<proteinExistence type="inferred from homology"/>
<dbReference type="Pfam" id="PF00582">
    <property type="entry name" value="Usp"/>
    <property type="match status" value="1"/>
</dbReference>
<name>A0A0F9UIU0_9ZZZZ</name>
<feature type="compositionally biased region" description="Low complexity" evidence="2">
    <location>
        <begin position="17"/>
        <end position="28"/>
    </location>
</feature>
<evidence type="ECO:0000313" key="4">
    <source>
        <dbReference type="EMBL" id="KKN91579.1"/>
    </source>
</evidence>
<dbReference type="SUPFAM" id="SSF52402">
    <property type="entry name" value="Adenine nucleotide alpha hydrolases-like"/>
    <property type="match status" value="1"/>
</dbReference>
<evidence type="ECO:0000256" key="2">
    <source>
        <dbReference type="SAM" id="MobiDB-lite"/>
    </source>
</evidence>
<dbReference type="CDD" id="cd00293">
    <property type="entry name" value="USP-like"/>
    <property type="match status" value="1"/>
</dbReference>
<organism evidence="4">
    <name type="scientific">marine sediment metagenome</name>
    <dbReference type="NCBI Taxonomy" id="412755"/>
    <lineage>
        <taxon>unclassified sequences</taxon>
        <taxon>metagenomes</taxon>
        <taxon>ecological metagenomes</taxon>
    </lineage>
</organism>
<feature type="domain" description="UspA" evidence="3">
    <location>
        <begin position="231"/>
        <end position="318"/>
    </location>
</feature>
<gene>
    <name evidence="4" type="ORF">LCGC14_0216880</name>
</gene>
<dbReference type="PANTHER" id="PTHR46268">
    <property type="entry name" value="STRESS RESPONSE PROTEIN NHAX"/>
    <property type="match status" value="1"/>
</dbReference>
<protein>
    <recommendedName>
        <fullName evidence="3">UspA domain-containing protein</fullName>
    </recommendedName>
</protein>
<accession>A0A0F9UIU0</accession>
<dbReference type="AlphaFoldDB" id="A0A0F9UIU0"/>
<dbReference type="InterPro" id="IPR006016">
    <property type="entry name" value="UspA"/>
</dbReference>